<evidence type="ECO:0000259" key="3">
    <source>
        <dbReference type="PROSITE" id="PS51684"/>
    </source>
</evidence>
<comment type="similarity">
    <text evidence="2">Belongs to the class I-like SAM-binding methyltransferase superfamily. TRM5/TYW2 family.</text>
</comment>
<evidence type="ECO:0000256" key="1">
    <source>
        <dbReference type="ARBA" id="ARBA00049400"/>
    </source>
</evidence>
<feature type="domain" description="SAM-dependent methyltransferase TRM5/TYW2-type" evidence="3">
    <location>
        <begin position="127"/>
        <end position="481"/>
    </location>
</feature>
<dbReference type="InterPro" id="IPR030382">
    <property type="entry name" value="MeTrfase_TRM5/TYW2"/>
</dbReference>
<protein>
    <recommendedName>
        <fullName evidence="2">tRNA wybutosine-synthesizing protein 2</fullName>
        <shortName evidence="2">tRNA-yW-synthesizing protein 2</shortName>
    </recommendedName>
    <alternativeName>
        <fullName evidence="2">tRNA(Phe) (4-demethylwyosine(37)-C(7)) aminocarboxypropyltransferase</fullName>
    </alternativeName>
</protein>
<comment type="caution">
    <text evidence="4">The sequence shown here is derived from an EMBL/GenBank/DDBJ whole genome shotgun (WGS) entry which is preliminary data.</text>
</comment>
<dbReference type="InterPro" id="IPR026274">
    <property type="entry name" value="tRNA_wybutosine_synth_prot_2"/>
</dbReference>
<accession>A0ABR3Y424</accession>
<dbReference type="Proteomes" id="UP001586593">
    <property type="component" value="Unassembled WGS sequence"/>
</dbReference>
<evidence type="ECO:0000313" key="4">
    <source>
        <dbReference type="EMBL" id="KAL1883036.1"/>
    </source>
</evidence>
<dbReference type="PANTHER" id="PTHR23245">
    <property type="entry name" value="TRNA METHYLTRANSFERASE"/>
    <property type="match status" value="1"/>
</dbReference>
<keyword evidence="2" id="KW-0963">Cytoplasm</keyword>
<dbReference type="PANTHER" id="PTHR23245:SF25">
    <property type="entry name" value="TRNA WYBUTOSINE-SYNTHESIZING PROTEIN 2 HOMOLOG"/>
    <property type="match status" value="1"/>
</dbReference>
<keyword evidence="2" id="KW-0819">tRNA processing</keyword>
<organism evidence="4 5">
    <name type="scientific">Phialemonium thermophilum</name>
    <dbReference type="NCBI Taxonomy" id="223376"/>
    <lineage>
        <taxon>Eukaryota</taxon>
        <taxon>Fungi</taxon>
        <taxon>Dikarya</taxon>
        <taxon>Ascomycota</taxon>
        <taxon>Pezizomycotina</taxon>
        <taxon>Sordariomycetes</taxon>
        <taxon>Sordariomycetidae</taxon>
        <taxon>Cephalothecales</taxon>
        <taxon>Cephalothecaceae</taxon>
        <taxon>Phialemonium</taxon>
    </lineage>
</organism>
<comment type="function">
    <text evidence="2">S-adenosyl-L-methionine-dependent transferase that acts as a component of the wybutosine biosynthesis pathway. Wybutosine is a hyper modified guanosine with a tricyclic base found at the 3'-position adjacent to the anticodon of eukaryotic phenylalanine tRNA. Catalyzes the transfer of the alpha-amino-alpha-carboxypropyl (acp) group from S-adenosyl-L-methionine to the C-7 position of 4-demethylwyosine (imG-14) to produce wybutosine-86.</text>
</comment>
<reference evidence="4 5" key="1">
    <citation type="journal article" date="2024" name="Commun. Biol.">
        <title>Comparative genomic analysis of thermophilic fungi reveals convergent evolutionary adaptations and gene losses.</title>
        <authorList>
            <person name="Steindorff A.S."/>
            <person name="Aguilar-Pontes M.V."/>
            <person name="Robinson A.J."/>
            <person name="Andreopoulos B."/>
            <person name="LaButti K."/>
            <person name="Kuo A."/>
            <person name="Mondo S."/>
            <person name="Riley R."/>
            <person name="Otillar R."/>
            <person name="Haridas S."/>
            <person name="Lipzen A."/>
            <person name="Grimwood J."/>
            <person name="Schmutz J."/>
            <person name="Clum A."/>
            <person name="Reid I.D."/>
            <person name="Moisan M.C."/>
            <person name="Butler G."/>
            <person name="Nguyen T.T.M."/>
            <person name="Dewar K."/>
            <person name="Conant G."/>
            <person name="Drula E."/>
            <person name="Henrissat B."/>
            <person name="Hansel C."/>
            <person name="Singer S."/>
            <person name="Hutchinson M.I."/>
            <person name="de Vries R.P."/>
            <person name="Natvig D.O."/>
            <person name="Powell A.J."/>
            <person name="Tsang A."/>
            <person name="Grigoriev I.V."/>
        </authorList>
    </citation>
    <scope>NUCLEOTIDE SEQUENCE [LARGE SCALE GENOMIC DNA]</scope>
    <source>
        <strain evidence="4 5">ATCC 24622</strain>
    </source>
</reference>
<gene>
    <name evidence="4" type="ORF">VTK73DRAFT_111</name>
</gene>
<sequence>MTPPKNFEKRPRKKENPILDAVSSWLLKIPLDVFDDLRRSRDDTCSQLVRETPKRWVVYEPMVLLPSGSFATALWKEFLRQAIPSQEQTLLWADILWRITRRVPLTHLAVNEGIPLHVMTDALAHKASLEADGSHVDLKLEKGAGSGPSLDVVENVIRSPIGLRILYGDFGPDDVSSSVAGNISAGITKVDFNAAFWVSTKQNGIQQIWAPRWTMFSRGNVKEKARLLRFQNAKFHACNLGSGARTSTHALGSAIMDPRTGAAQYSVPDGDITSHQPWAVDLYAGIGYFVFSYVRLGFRVMCWELNPWSVEGLRRGAAANGWSCRVVSGADLSLPTAAVMEGMAGTGAPDIVVFHEDNNMAARRVEELRATRAMHETEDCGRSGRHRFPVVHVNCGLLPTSADTWEVAWSIVGPYNNGWLHLHENVGVSDIGRRREEIQAFFDGLANDSGIRRDARVEHVEQVKTFAPGVWHCVFDIYITSHS</sequence>
<dbReference type="PIRSF" id="PIRSF038972">
    <property type="entry name" value="Trm12"/>
    <property type="match status" value="1"/>
</dbReference>
<evidence type="ECO:0000313" key="5">
    <source>
        <dbReference type="Proteomes" id="UP001586593"/>
    </source>
</evidence>
<dbReference type="InterPro" id="IPR029063">
    <property type="entry name" value="SAM-dependent_MTases_sf"/>
</dbReference>
<comment type="pathway">
    <text evidence="2">tRNA modification; wybutosine-tRNA(Phe) biosynthesis.</text>
</comment>
<dbReference type="EMBL" id="JAZHXJ010000010">
    <property type="protein sequence ID" value="KAL1883036.1"/>
    <property type="molecule type" value="Genomic_DNA"/>
</dbReference>
<comment type="catalytic activity">
    <reaction evidence="1">
        <text>4-demethylwyosine(37) in tRNA(Phe) + S-adenosyl-L-methionine = 4-demethyl-7-[(3S)-3-amino-3-carboxypropyl]wyosine(37) in tRNA(Phe) + S-methyl-5'-thioadenosine + H(+)</text>
        <dbReference type="Rhea" id="RHEA:36355"/>
        <dbReference type="Rhea" id="RHEA-COMP:10164"/>
        <dbReference type="Rhea" id="RHEA-COMP:10378"/>
        <dbReference type="ChEBI" id="CHEBI:15378"/>
        <dbReference type="ChEBI" id="CHEBI:17509"/>
        <dbReference type="ChEBI" id="CHEBI:59789"/>
        <dbReference type="ChEBI" id="CHEBI:64315"/>
        <dbReference type="ChEBI" id="CHEBI:73550"/>
        <dbReference type="EC" id="2.5.1.114"/>
    </reaction>
</comment>
<dbReference type="Gene3D" id="3.40.50.150">
    <property type="entry name" value="Vaccinia Virus protein VP39"/>
    <property type="match status" value="1"/>
</dbReference>
<evidence type="ECO:0000256" key="2">
    <source>
        <dbReference type="PIRNR" id="PIRNR038972"/>
    </source>
</evidence>
<dbReference type="SUPFAM" id="SSF53335">
    <property type="entry name" value="S-adenosyl-L-methionine-dependent methyltransferases"/>
    <property type="match status" value="1"/>
</dbReference>
<keyword evidence="2" id="KW-0949">S-adenosyl-L-methionine</keyword>
<keyword evidence="5" id="KW-1185">Reference proteome</keyword>
<dbReference type="PROSITE" id="PS51684">
    <property type="entry name" value="SAM_MT_TRM5_TYW2"/>
    <property type="match status" value="1"/>
</dbReference>
<keyword evidence="2" id="KW-0808">Transferase</keyword>
<name>A0ABR3Y424_9PEZI</name>
<proteinExistence type="inferred from homology"/>
<comment type="subcellular location">
    <subcellularLocation>
        <location evidence="2">Cytoplasm</location>
    </subcellularLocation>
</comment>